<dbReference type="RefSeq" id="WP_075015660.1">
    <property type="nucleotide sequence ID" value="NZ_FOWE01000012.1"/>
</dbReference>
<dbReference type="EMBL" id="FOWE01000012">
    <property type="protein sequence ID" value="SFO56997.1"/>
    <property type="molecule type" value="Genomic_DNA"/>
</dbReference>
<keyword evidence="1" id="KW-0472">Membrane</keyword>
<feature type="transmembrane region" description="Helical" evidence="1">
    <location>
        <begin position="59"/>
        <end position="83"/>
    </location>
</feature>
<keyword evidence="3" id="KW-1185">Reference proteome</keyword>
<dbReference type="AlphaFoldDB" id="A0A1I5I8X9"/>
<protein>
    <recommendedName>
        <fullName evidence="4">Transmembrane protein</fullName>
    </recommendedName>
</protein>
<reference evidence="3" key="1">
    <citation type="submission" date="2016-10" db="EMBL/GenBank/DDBJ databases">
        <authorList>
            <person name="Varghese N."/>
            <person name="Submissions S."/>
        </authorList>
    </citation>
    <scope>NUCLEOTIDE SEQUENCE [LARGE SCALE GENOMIC DNA]</scope>
    <source>
        <strain evidence="3">DSM 43161</strain>
    </source>
</reference>
<accession>A0A1I5I8X9</accession>
<evidence type="ECO:0008006" key="4">
    <source>
        <dbReference type="Google" id="ProtNLM"/>
    </source>
</evidence>
<keyword evidence="1" id="KW-1133">Transmembrane helix</keyword>
<feature type="transmembrane region" description="Helical" evidence="1">
    <location>
        <begin position="28"/>
        <end position="47"/>
    </location>
</feature>
<organism evidence="2 3">
    <name type="scientific">Geodermatophilus obscurus</name>
    <dbReference type="NCBI Taxonomy" id="1861"/>
    <lineage>
        <taxon>Bacteria</taxon>
        <taxon>Bacillati</taxon>
        <taxon>Actinomycetota</taxon>
        <taxon>Actinomycetes</taxon>
        <taxon>Geodermatophilales</taxon>
        <taxon>Geodermatophilaceae</taxon>
        <taxon>Geodermatophilus</taxon>
    </lineage>
</organism>
<feature type="transmembrane region" description="Helical" evidence="1">
    <location>
        <begin position="104"/>
        <end position="125"/>
    </location>
</feature>
<evidence type="ECO:0000313" key="2">
    <source>
        <dbReference type="EMBL" id="SFO56997.1"/>
    </source>
</evidence>
<evidence type="ECO:0000256" key="1">
    <source>
        <dbReference type="SAM" id="Phobius"/>
    </source>
</evidence>
<dbReference type="OrthoDB" id="5191783at2"/>
<name>A0A1I5I8X9_9ACTN</name>
<sequence length="169" mass="18424">MTTQTSLTATFEDERYSWARTRGTRHRAVLAEAALLAALVVATLLAAGTDDGWTTSFFVVWSVGMVLFIPLHSLLNLGIRGLFDRGRHSLDEHQQGLREHSHARVGWPATALTFAAWAGAVALVAVTGHTVLALCLGFLLWFAAGLLPYWHLAWTLADEDTTEDDALPA</sequence>
<dbReference type="Proteomes" id="UP000183642">
    <property type="component" value="Unassembled WGS sequence"/>
</dbReference>
<feature type="transmembrane region" description="Helical" evidence="1">
    <location>
        <begin position="131"/>
        <end position="150"/>
    </location>
</feature>
<proteinExistence type="predicted"/>
<gene>
    <name evidence="2" type="ORF">SAMN05660359_04426</name>
</gene>
<evidence type="ECO:0000313" key="3">
    <source>
        <dbReference type="Proteomes" id="UP000183642"/>
    </source>
</evidence>
<keyword evidence="1" id="KW-0812">Transmembrane</keyword>